<feature type="transmembrane region" description="Helical" evidence="1">
    <location>
        <begin position="6"/>
        <end position="31"/>
    </location>
</feature>
<dbReference type="InterPro" id="IPR011933">
    <property type="entry name" value="Double_TM_dom"/>
</dbReference>
<dbReference type="CDD" id="cd03143">
    <property type="entry name" value="A4_beta-galactosidase_middle_domain"/>
    <property type="match status" value="1"/>
</dbReference>
<proteinExistence type="predicted"/>
<dbReference type="SUPFAM" id="SSF53300">
    <property type="entry name" value="vWA-like"/>
    <property type="match status" value="1"/>
</dbReference>
<keyword evidence="1" id="KW-0812">Transmembrane</keyword>
<evidence type="ECO:0000259" key="2">
    <source>
        <dbReference type="Pfam" id="PF07584"/>
    </source>
</evidence>
<feature type="domain" description="CARDB" evidence="3">
    <location>
        <begin position="258"/>
        <end position="336"/>
    </location>
</feature>
<feature type="domain" description="VWFA" evidence="4">
    <location>
        <begin position="104"/>
        <end position="217"/>
    </location>
</feature>
<dbReference type="InterPro" id="IPR002035">
    <property type="entry name" value="VWF_A"/>
</dbReference>
<evidence type="ECO:0008006" key="6">
    <source>
        <dbReference type="Google" id="ProtNLM"/>
    </source>
</evidence>
<sequence>MLSAEYALLAFTFLNPFLLWGVVLASIPIIVHLLHRRRYQEVEWAAMQFLVQAAQKNSRRIRLEQLLLLIVRILILMLLAFALAQPFFELFQNKLPANQPTLRVIVIDTSYSMGQRRGELPLLDKAKSIANQIIETTRPGDALQLVRISEKPPRAIVQQPAYKIEELLKEIEQLLLTEERGDISATLQTITEMVLKNKAAQKQKKLPRTEIYFISDFQRESWLPASSAQQQRIRHQMQKLAESTHLVLIDLGNASNANLAVSSLTVQEQLLSTRHPVQLQATVRNDGKLKVTGTQVELYIDGRLWKTETINLEPGAILPVDFQVTLDKPGEHFAEVRLPDDLLLIDNHRYISLPVRDELRVLLVNGRPAGEPRETATYFLHKALSPSTFEETWSGFTRPFVISEGELPSTDFSLYDAVVLCDVAQLTLRETEMLEAYTKSGGSIIFSLGENVKADQYNQFLYRNGKGLLPAQLGNNVGEIDSPQKGFLFDSQDLSHPVVKPFKGNPGTGLETTWTYRYTKTELAPNSQTKIALRFTNGDPVILDALYGRGRVLLITTSLDTRWGLWAVQRSFPPMMHEMIKHVVSGKWHDRQRLVNESISEVFSTQSSYLSVNVITPDKKTKKSPVTTNGFPRVLFDQTRQSGIYQLQIGAPLNQTKLFAVNVNPRESLLEKISKKEITEILMTDQQFQYMTNWGKTISISGSTIVHHDGITRWLLIAVLCLLLTEQLMAWRFYWGFLLLYGMVSACFIQQILTRNLYAGIAATLLFGCGFFLLLVHPRRGEGI</sequence>
<dbReference type="Pfam" id="PF13519">
    <property type="entry name" value="VWA_2"/>
    <property type="match status" value="1"/>
</dbReference>
<keyword evidence="1" id="KW-0472">Membrane</keyword>
<dbReference type="InterPro" id="IPR011635">
    <property type="entry name" value="CARDB"/>
</dbReference>
<dbReference type="InterPro" id="IPR036465">
    <property type="entry name" value="vWFA_dom_sf"/>
</dbReference>
<dbReference type="SUPFAM" id="SSF52317">
    <property type="entry name" value="Class I glutamine amidotransferase-like"/>
    <property type="match status" value="1"/>
</dbReference>
<accession>A0A3B1DFF3</accession>
<protein>
    <recommendedName>
        <fullName evidence="6">VWFA domain-containing protein</fullName>
    </recommendedName>
</protein>
<organism evidence="5">
    <name type="scientific">hydrothermal vent metagenome</name>
    <dbReference type="NCBI Taxonomy" id="652676"/>
    <lineage>
        <taxon>unclassified sequences</taxon>
        <taxon>metagenomes</taxon>
        <taxon>ecological metagenomes</taxon>
    </lineage>
</organism>
<dbReference type="Pfam" id="PF07705">
    <property type="entry name" value="CARDB"/>
    <property type="match status" value="1"/>
</dbReference>
<gene>
    <name evidence="5" type="ORF">MNBD_PLANCTO02-2551</name>
</gene>
<dbReference type="PANTHER" id="PTHR37464">
    <property type="entry name" value="BLL2463 PROTEIN"/>
    <property type="match status" value="1"/>
</dbReference>
<evidence type="ECO:0000259" key="3">
    <source>
        <dbReference type="Pfam" id="PF07705"/>
    </source>
</evidence>
<evidence type="ECO:0000256" key="1">
    <source>
        <dbReference type="SAM" id="Phobius"/>
    </source>
</evidence>
<dbReference type="NCBIfam" id="TIGR02226">
    <property type="entry name" value="two_anch"/>
    <property type="match status" value="1"/>
</dbReference>
<dbReference type="AlphaFoldDB" id="A0A3B1DFF3"/>
<feature type="domain" description="Aerotolerance regulator N-terminal" evidence="2">
    <location>
        <begin position="11"/>
        <end position="86"/>
    </location>
</feature>
<dbReference type="PANTHER" id="PTHR37464:SF1">
    <property type="entry name" value="BLL2463 PROTEIN"/>
    <property type="match status" value="1"/>
</dbReference>
<dbReference type="Gene3D" id="2.60.40.10">
    <property type="entry name" value="Immunoglobulins"/>
    <property type="match status" value="1"/>
</dbReference>
<dbReference type="Gene3D" id="3.40.50.880">
    <property type="match status" value="1"/>
</dbReference>
<feature type="transmembrane region" description="Helical" evidence="1">
    <location>
        <begin position="66"/>
        <end position="88"/>
    </location>
</feature>
<evidence type="ECO:0000313" key="5">
    <source>
        <dbReference type="EMBL" id="VAX41069.1"/>
    </source>
</evidence>
<keyword evidence="1" id="KW-1133">Transmembrane helix</keyword>
<feature type="transmembrane region" description="Helical" evidence="1">
    <location>
        <begin position="758"/>
        <end position="776"/>
    </location>
</feature>
<dbReference type="Pfam" id="PF07584">
    <property type="entry name" value="BatA"/>
    <property type="match status" value="1"/>
</dbReference>
<name>A0A3B1DFF3_9ZZZZ</name>
<evidence type="ECO:0000259" key="4">
    <source>
        <dbReference type="Pfam" id="PF13519"/>
    </source>
</evidence>
<reference evidence="5" key="1">
    <citation type="submission" date="2018-06" db="EMBL/GenBank/DDBJ databases">
        <authorList>
            <person name="Zhirakovskaya E."/>
        </authorList>
    </citation>
    <scope>NUCLEOTIDE SEQUENCE</scope>
</reference>
<dbReference type="InterPro" id="IPR029062">
    <property type="entry name" value="Class_I_gatase-like"/>
</dbReference>
<feature type="transmembrane region" description="Helical" evidence="1">
    <location>
        <begin position="733"/>
        <end position="752"/>
    </location>
</feature>
<dbReference type="InterPro" id="IPR013783">
    <property type="entry name" value="Ig-like_fold"/>
</dbReference>
<dbReference type="InterPro" id="IPR024163">
    <property type="entry name" value="Aerotolerance_reg_N"/>
</dbReference>
<dbReference type="EMBL" id="UOGL01000510">
    <property type="protein sequence ID" value="VAX41069.1"/>
    <property type="molecule type" value="Genomic_DNA"/>
</dbReference>